<dbReference type="AlphaFoldDB" id="A0A838ZNT7"/>
<dbReference type="Gene3D" id="1.10.1660.10">
    <property type="match status" value="1"/>
</dbReference>
<accession>A0A838ZNT7</accession>
<protein>
    <submittedName>
        <fullName evidence="1">MerR family transcriptional regulator</fullName>
    </submittedName>
</protein>
<comment type="caution">
    <text evidence="1">The sequence shown here is derived from an EMBL/GenBank/DDBJ whole genome shotgun (WGS) entry which is preliminary data.</text>
</comment>
<keyword evidence="2" id="KW-1185">Reference proteome</keyword>
<reference evidence="1 2" key="1">
    <citation type="submission" date="2020-07" db="EMBL/GenBank/DDBJ databases">
        <title>Moheibacter lacus sp. nov., a member of the family Flavobacteriaceae isolated from freshwater lake sediment.</title>
        <authorList>
            <person name="Liu Y."/>
        </authorList>
    </citation>
    <scope>NUCLEOTIDE SEQUENCE [LARGE SCALE GENOMIC DNA]</scope>
    <source>
        <strain evidence="1 2">BDHS18</strain>
    </source>
</reference>
<name>A0A838ZNT7_9FLAO</name>
<dbReference type="Pfam" id="PF13591">
    <property type="entry name" value="MerR_2"/>
    <property type="match status" value="1"/>
</dbReference>
<dbReference type="Proteomes" id="UP000552241">
    <property type="component" value="Unassembled WGS sequence"/>
</dbReference>
<gene>
    <name evidence="1" type="ORF">HU137_06420</name>
</gene>
<sequence length="97" mass="11761">MKIEKLIHIHDLCKFYEVESSFFEQVESYGLIKIVIISNEKYVHPKQLKNWEKIIHLHQDLNVNMEGIDVIFNLMKRIQLLENELEVKRKHLIFLED</sequence>
<evidence type="ECO:0000313" key="2">
    <source>
        <dbReference type="Proteomes" id="UP000552241"/>
    </source>
</evidence>
<proteinExistence type="predicted"/>
<evidence type="ECO:0000313" key="1">
    <source>
        <dbReference type="EMBL" id="MBA5629406.1"/>
    </source>
</evidence>
<organism evidence="1 2">
    <name type="scientific">Moheibacter lacus</name>
    <dbReference type="NCBI Taxonomy" id="2745851"/>
    <lineage>
        <taxon>Bacteria</taxon>
        <taxon>Pseudomonadati</taxon>
        <taxon>Bacteroidota</taxon>
        <taxon>Flavobacteriia</taxon>
        <taxon>Flavobacteriales</taxon>
        <taxon>Weeksellaceae</taxon>
        <taxon>Moheibacter</taxon>
    </lineage>
</organism>
<dbReference type="EMBL" id="JACDZE010000001">
    <property type="protein sequence ID" value="MBA5629406.1"/>
    <property type="molecule type" value="Genomic_DNA"/>
</dbReference>
<dbReference type="RefSeq" id="WP_182042961.1">
    <property type="nucleotide sequence ID" value="NZ_JACDZE010000001.1"/>
</dbReference>